<dbReference type="PANTHER" id="PTHR43135:SF3">
    <property type="entry name" value="ALPHA-D-RIBOSE 1-METHYLPHOSPHONATE 5-TRIPHOSPHATE DIPHOSPHATASE"/>
    <property type="match status" value="1"/>
</dbReference>
<evidence type="ECO:0000313" key="4">
    <source>
        <dbReference type="Proteomes" id="UP000813824"/>
    </source>
</evidence>
<dbReference type="SUPFAM" id="SSF69304">
    <property type="entry name" value="Tricorn protease N-terminal domain"/>
    <property type="match status" value="1"/>
</dbReference>
<evidence type="ECO:0000259" key="2">
    <source>
        <dbReference type="Pfam" id="PF01979"/>
    </source>
</evidence>
<dbReference type="Gene3D" id="1.20.58.520">
    <property type="entry name" value="Amidohydrolase"/>
    <property type="match status" value="1"/>
</dbReference>
<dbReference type="Gene3D" id="3.20.20.140">
    <property type="entry name" value="Metal-dependent hydrolases"/>
    <property type="match status" value="1"/>
</dbReference>
<dbReference type="InterPro" id="IPR032466">
    <property type="entry name" value="Metal_Hydrolase"/>
</dbReference>
<dbReference type="Gene3D" id="3.40.50.10910">
    <property type="entry name" value="Amidohydrolase"/>
    <property type="match status" value="1"/>
</dbReference>
<protein>
    <recommendedName>
        <fullName evidence="2">Amidohydrolase-related domain-containing protein</fullName>
    </recommendedName>
</protein>
<dbReference type="Pfam" id="PF07676">
    <property type="entry name" value="PD40"/>
    <property type="match status" value="1"/>
</dbReference>
<sequence length="1288" mass="142501">MEDNKGGKFASFLPVQRTSKPSRFRGILGAILTVAFFASITTIFSPERWQATDGNSILLKDVGKSYVPDDPAREWKDDVWPIRPQTPWDISTDYPYPRKLEYDVTEGTWLRLDVHPKTGEIVFDMLGDIYCLPAHAYSQVQLTSGSPTKAVPILLGVPHDSDPHFSPNGDRIVFRSDAGLGIENIWVLNYTSCEQMDLRSPHGSVTLLDALNLQEAEEKLLAEGLKETEERRQRRMIREGRHGAQRVTNETYRWVSDARFHPSGATVIATKWHTTYGRSLGAGEGWEYPVPSSDGHIESGAGKRVVSRSLPFGWSPEQYEGQQVGPEQLIWHGEDTLIYAKNVMDASGQFSYSKDVHTGIYAIFSTNLTSKETTTLVSSYPGGASRPELSRDGRTLAFVRRVRDKEALVLKDLVTGTIHHIWHGLTYDLSAVSAPMGTYPSFAFTPDDEAVIIWAAGQIYHVPLTTNPVGEKVKGREPLPIRFQAHIEKRIAETLSPQTDILALETQDSQRVHALRQLQVNHDGSKVVFQAAGVNYVHEIGHQKKANPKRVPTLTDLPYYSPSFVPHVDDLVLHARWSNTNFSTFELANLVSGKAWELTGLPLGRYYSPVLCESKSDRKSIAFIKTDGDYLTGDIVATAKPGLYLGTITPSKLTDNTRHIPVEEVQFVTDDILGDDVATTKIRFIEKNTKLLVQQSREAYIIDLGAGSDELGKFKHHTLATGAMSSELAAVVSENHKKASYVAFVDFFNVYIAPNVKAEDAVWSKPGKATKGLARVGLDGGHDVVFSGDGKTLFWLLGPFIHFIEISKIQSCSSQIRKDQLNFGISCTRHLLSYQELIITHSTDIHRLKAEARTASLHEDEVAIANADYLVIYNATLLTMDGEGPKTDLLHDSLLVVRDGKIMAILGVYDAVIPYGATSIDAQGGYVIPGFIDVHAHWDGFSSPYPARSWELETFLAYGVTTLHNPSSSNVAGFWERSRVERGQTVGPRIFSVGDIIFGAGADVHQSIGSMEEAHSALTRIKAEGGPASFSYKNYNLPSRASRQRLLLAARNLPMLCVPEGGMNYDWDQTYIVDGMTTVEHPLPVPILYEDVMTLFALSGTGSTPTHIVNYGGVWGEQYVWATEDVPNDPKLRRFTRHDILEGLSESTTRPKNSYALFNTSETTAKMVHKGLKAHIGAHGEPPLGLNYHAEMFFTQQGGLNNYEVIRAATSDAAKTLGIYRSLGSLTPGKLADFLVYPPGVDILNGDIKGTRDIKYVVRGGRVWDASTMVEVWPVKGKREPLPPLNPE</sequence>
<dbReference type="InterPro" id="IPR006680">
    <property type="entry name" value="Amidohydro-rel"/>
</dbReference>
<evidence type="ECO:0000313" key="3">
    <source>
        <dbReference type="EMBL" id="KAH8100212.1"/>
    </source>
</evidence>
<dbReference type="PANTHER" id="PTHR43135">
    <property type="entry name" value="ALPHA-D-RIBOSE 1-METHYLPHOSPHONATE 5-TRIPHOSPHATE DIPHOSPHATASE"/>
    <property type="match status" value="1"/>
</dbReference>
<keyword evidence="4" id="KW-1185">Reference proteome</keyword>
<feature type="transmembrane region" description="Helical" evidence="1">
    <location>
        <begin position="26"/>
        <end position="45"/>
    </location>
</feature>
<dbReference type="InterPro" id="IPR011042">
    <property type="entry name" value="6-blade_b-propeller_TolB-like"/>
</dbReference>
<dbReference type="Proteomes" id="UP000813824">
    <property type="component" value="Unassembled WGS sequence"/>
</dbReference>
<dbReference type="SUPFAM" id="SSF51556">
    <property type="entry name" value="Metallo-dependent hydrolases"/>
    <property type="match status" value="1"/>
</dbReference>
<keyword evidence="1" id="KW-1133">Transmembrane helix</keyword>
<dbReference type="OrthoDB" id="194468at2759"/>
<dbReference type="Gene3D" id="2.120.10.30">
    <property type="entry name" value="TolB, C-terminal domain"/>
    <property type="match status" value="1"/>
</dbReference>
<comment type="caution">
    <text evidence="3">The sequence shown here is derived from an EMBL/GenBank/DDBJ whole genome shotgun (WGS) entry which is preliminary data.</text>
</comment>
<dbReference type="InterPro" id="IPR011059">
    <property type="entry name" value="Metal-dep_hydrolase_composite"/>
</dbReference>
<keyword evidence="1" id="KW-0812">Transmembrane</keyword>
<dbReference type="InterPro" id="IPR011659">
    <property type="entry name" value="WD40"/>
</dbReference>
<proteinExistence type="predicted"/>
<dbReference type="Gene3D" id="2.30.40.10">
    <property type="entry name" value="Urease, subunit C, domain 1"/>
    <property type="match status" value="2"/>
</dbReference>
<evidence type="ECO:0000256" key="1">
    <source>
        <dbReference type="SAM" id="Phobius"/>
    </source>
</evidence>
<dbReference type="InterPro" id="IPR051781">
    <property type="entry name" value="Metallo-dep_Hydrolase"/>
</dbReference>
<dbReference type="Pfam" id="PF01979">
    <property type="entry name" value="Amidohydro_1"/>
    <property type="match status" value="1"/>
</dbReference>
<dbReference type="GO" id="GO:0016810">
    <property type="term" value="F:hydrolase activity, acting on carbon-nitrogen (but not peptide) bonds"/>
    <property type="evidence" value="ECO:0007669"/>
    <property type="project" value="InterPro"/>
</dbReference>
<organism evidence="3 4">
    <name type="scientific">Cristinia sonorae</name>
    <dbReference type="NCBI Taxonomy" id="1940300"/>
    <lineage>
        <taxon>Eukaryota</taxon>
        <taxon>Fungi</taxon>
        <taxon>Dikarya</taxon>
        <taxon>Basidiomycota</taxon>
        <taxon>Agaricomycotina</taxon>
        <taxon>Agaricomycetes</taxon>
        <taxon>Agaricomycetidae</taxon>
        <taxon>Agaricales</taxon>
        <taxon>Pleurotineae</taxon>
        <taxon>Stephanosporaceae</taxon>
        <taxon>Cristinia</taxon>
    </lineage>
</organism>
<gene>
    <name evidence="3" type="ORF">BXZ70DRAFT_893558</name>
</gene>
<dbReference type="SUPFAM" id="SSF82171">
    <property type="entry name" value="DPP6 N-terminal domain-like"/>
    <property type="match status" value="1"/>
</dbReference>
<dbReference type="SUPFAM" id="SSF51338">
    <property type="entry name" value="Composite domain of metallo-dependent hydrolases"/>
    <property type="match status" value="1"/>
</dbReference>
<feature type="domain" description="Amidohydrolase-related" evidence="2">
    <location>
        <begin position="1195"/>
        <end position="1263"/>
    </location>
</feature>
<dbReference type="EMBL" id="JAEVFJ010000016">
    <property type="protein sequence ID" value="KAH8100212.1"/>
    <property type="molecule type" value="Genomic_DNA"/>
</dbReference>
<reference evidence="3" key="1">
    <citation type="journal article" date="2021" name="New Phytol.">
        <title>Evolutionary innovations through gain and loss of genes in the ectomycorrhizal Boletales.</title>
        <authorList>
            <person name="Wu G."/>
            <person name="Miyauchi S."/>
            <person name="Morin E."/>
            <person name="Kuo A."/>
            <person name="Drula E."/>
            <person name="Varga T."/>
            <person name="Kohler A."/>
            <person name="Feng B."/>
            <person name="Cao Y."/>
            <person name="Lipzen A."/>
            <person name="Daum C."/>
            <person name="Hundley H."/>
            <person name="Pangilinan J."/>
            <person name="Johnson J."/>
            <person name="Barry K."/>
            <person name="LaButti K."/>
            <person name="Ng V."/>
            <person name="Ahrendt S."/>
            <person name="Min B."/>
            <person name="Choi I.G."/>
            <person name="Park H."/>
            <person name="Plett J.M."/>
            <person name="Magnuson J."/>
            <person name="Spatafora J.W."/>
            <person name="Nagy L.G."/>
            <person name="Henrissat B."/>
            <person name="Grigoriev I.V."/>
            <person name="Yang Z.L."/>
            <person name="Xu J."/>
            <person name="Martin F.M."/>
        </authorList>
    </citation>
    <scope>NUCLEOTIDE SEQUENCE</scope>
    <source>
        <strain evidence="3">KKN 215</strain>
    </source>
</reference>
<name>A0A8K0XPQ6_9AGAR</name>
<dbReference type="Gene3D" id="3.30.110.90">
    <property type="entry name" value="Amidohydrolase"/>
    <property type="match status" value="1"/>
</dbReference>
<accession>A0A8K0XPQ6</accession>
<keyword evidence="1" id="KW-0472">Membrane</keyword>